<dbReference type="Pfam" id="PF13671">
    <property type="entry name" value="AAA_33"/>
    <property type="match status" value="1"/>
</dbReference>
<dbReference type="InterPro" id="IPR027417">
    <property type="entry name" value="P-loop_NTPase"/>
</dbReference>
<accession>A8MEJ5</accession>
<organism evidence="1 2">
    <name type="scientific">Alkaliphilus oremlandii (strain OhILAs)</name>
    <name type="common">Clostridium oremlandii (strain OhILAs)</name>
    <dbReference type="NCBI Taxonomy" id="350688"/>
    <lineage>
        <taxon>Bacteria</taxon>
        <taxon>Bacillati</taxon>
        <taxon>Bacillota</taxon>
        <taxon>Clostridia</taxon>
        <taxon>Peptostreptococcales</taxon>
        <taxon>Natronincolaceae</taxon>
        <taxon>Alkaliphilus</taxon>
    </lineage>
</organism>
<evidence type="ECO:0000313" key="1">
    <source>
        <dbReference type="EMBL" id="ABW18324.1"/>
    </source>
</evidence>
<name>A8MEJ5_ALKOO</name>
<dbReference type="RefSeq" id="WP_012158636.1">
    <property type="nucleotide sequence ID" value="NC_009922.1"/>
</dbReference>
<dbReference type="KEGG" id="aoe:Clos_0772"/>
<evidence type="ECO:0000313" key="2">
    <source>
        <dbReference type="Proteomes" id="UP000000269"/>
    </source>
</evidence>
<dbReference type="EMBL" id="CP000853">
    <property type="protein sequence ID" value="ABW18324.1"/>
    <property type="molecule type" value="Genomic_DNA"/>
</dbReference>
<dbReference type="eggNOG" id="COG0645">
    <property type="taxonomic scope" value="Bacteria"/>
</dbReference>
<reference evidence="2" key="1">
    <citation type="submission" date="2007-10" db="EMBL/GenBank/DDBJ databases">
        <title>Complete genome of Alkaliphilus oremlandii OhILAs.</title>
        <authorList>
            <person name="Copeland A."/>
            <person name="Lucas S."/>
            <person name="Lapidus A."/>
            <person name="Barry K."/>
            <person name="Detter J.C."/>
            <person name="Glavina del Rio T."/>
            <person name="Hammon N."/>
            <person name="Israni S."/>
            <person name="Dalin E."/>
            <person name="Tice H."/>
            <person name="Pitluck S."/>
            <person name="Chain P."/>
            <person name="Malfatti S."/>
            <person name="Shin M."/>
            <person name="Vergez L."/>
            <person name="Schmutz J."/>
            <person name="Larimer F."/>
            <person name="Land M."/>
            <person name="Hauser L."/>
            <person name="Kyrpides N."/>
            <person name="Mikhailova N."/>
            <person name="Stolz J.F."/>
            <person name="Dawson A."/>
            <person name="Fisher E."/>
            <person name="Crable B."/>
            <person name="Perera E."/>
            <person name="Lisak J."/>
            <person name="Ranganathan M."/>
            <person name="Basu P."/>
            <person name="Richardson P."/>
        </authorList>
    </citation>
    <scope>NUCLEOTIDE SEQUENCE [LARGE SCALE GENOMIC DNA]</scope>
    <source>
        <strain evidence="2">OhILAs</strain>
    </source>
</reference>
<keyword evidence="2" id="KW-1185">Reference proteome</keyword>
<protein>
    <submittedName>
        <fullName evidence="1">Phosphotransferase (Aminonucleoside antibiotic resistance)</fullName>
    </submittedName>
</protein>
<dbReference type="STRING" id="350688.Clos_0772"/>
<dbReference type="HOGENOM" id="CLU_108932_1_0_9"/>
<dbReference type="Gene3D" id="3.40.50.300">
    <property type="entry name" value="P-loop containing nucleotide triphosphate hydrolases"/>
    <property type="match status" value="1"/>
</dbReference>
<dbReference type="Proteomes" id="UP000000269">
    <property type="component" value="Chromosome"/>
</dbReference>
<dbReference type="OrthoDB" id="9811893at2"/>
<dbReference type="AlphaFoldDB" id="A8MEJ5"/>
<proteinExistence type="predicted"/>
<gene>
    <name evidence="1" type="ordered locus">Clos_0772</name>
</gene>
<sequence>MITEKCNSQQLILESKGIFIITGIMASGKSTVAQLLAERFPKGVHVHGDIYRKMVVAGREEMSPNPSEEALNQLDLRYKLAASTADAYFEAGFNVVVQDNIIGKMLQNFVGMVRNRPLFVVALCPRPEVVAKREAERPKKGYGGWSVAEFDRLFREETPRIGLWLDSSEQTPEETVDEILARAWAEARIAEY</sequence>
<dbReference type="GO" id="GO:0016740">
    <property type="term" value="F:transferase activity"/>
    <property type="evidence" value="ECO:0007669"/>
    <property type="project" value="UniProtKB-KW"/>
</dbReference>
<dbReference type="SUPFAM" id="SSF52540">
    <property type="entry name" value="P-loop containing nucleoside triphosphate hydrolases"/>
    <property type="match status" value="1"/>
</dbReference>
<keyword evidence="1" id="KW-0808">Transferase</keyword>